<keyword evidence="3" id="KW-1185">Reference proteome</keyword>
<dbReference type="InterPro" id="IPR000477">
    <property type="entry name" value="RT_dom"/>
</dbReference>
<dbReference type="EMBL" id="SMMG02000011">
    <property type="protein sequence ID" value="KAA3457378.1"/>
    <property type="molecule type" value="Genomic_DNA"/>
</dbReference>
<proteinExistence type="predicted"/>
<gene>
    <name evidence="2" type="ORF">EPI10_004062</name>
</gene>
<dbReference type="InterPro" id="IPR043502">
    <property type="entry name" value="DNA/RNA_pol_sf"/>
</dbReference>
<organism evidence="2 3">
    <name type="scientific">Gossypium australe</name>
    <dbReference type="NCBI Taxonomy" id="47621"/>
    <lineage>
        <taxon>Eukaryota</taxon>
        <taxon>Viridiplantae</taxon>
        <taxon>Streptophyta</taxon>
        <taxon>Embryophyta</taxon>
        <taxon>Tracheophyta</taxon>
        <taxon>Spermatophyta</taxon>
        <taxon>Magnoliopsida</taxon>
        <taxon>eudicotyledons</taxon>
        <taxon>Gunneridae</taxon>
        <taxon>Pentapetalae</taxon>
        <taxon>rosids</taxon>
        <taxon>malvids</taxon>
        <taxon>Malvales</taxon>
        <taxon>Malvaceae</taxon>
        <taxon>Malvoideae</taxon>
        <taxon>Gossypium</taxon>
    </lineage>
</organism>
<accession>A0A5B6UJH4</accession>
<feature type="domain" description="Reverse transcriptase" evidence="1">
    <location>
        <begin position="265"/>
        <end position="528"/>
    </location>
</feature>
<protein>
    <submittedName>
        <fullName evidence="2">Reverse transcriptase</fullName>
    </submittedName>
</protein>
<reference evidence="3" key="1">
    <citation type="journal article" date="2019" name="Plant Biotechnol. J.">
        <title>Genome sequencing of the Australian wild diploid species Gossypium australe highlights disease resistance and delayed gland morphogenesis.</title>
        <authorList>
            <person name="Cai Y."/>
            <person name="Cai X."/>
            <person name="Wang Q."/>
            <person name="Wang P."/>
            <person name="Zhang Y."/>
            <person name="Cai C."/>
            <person name="Xu Y."/>
            <person name="Wang K."/>
            <person name="Zhou Z."/>
            <person name="Wang C."/>
            <person name="Geng S."/>
            <person name="Li B."/>
            <person name="Dong Q."/>
            <person name="Hou Y."/>
            <person name="Wang H."/>
            <person name="Ai P."/>
            <person name="Liu Z."/>
            <person name="Yi F."/>
            <person name="Sun M."/>
            <person name="An G."/>
            <person name="Cheng J."/>
            <person name="Zhang Y."/>
            <person name="Shi Q."/>
            <person name="Xie Y."/>
            <person name="Shi X."/>
            <person name="Chang Y."/>
            <person name="Huang F."/>
            <person name="Chen Y."/>
            <person name="Hong S."/>
            <person name="Mi L."/>
            <person name="Sun Q."/>
            <person name="Zhang L."/>
            <person name="Zhou B."/>
            <person name="Peng R."/>
            <person name="Zhang X."/>
            <person name="Liu F."/>
        </authorList>
    </citation>
    <scope>NUCLEOTIDE SEQUENCE [LARGE SCALE GENOMIC DNA]</scope>
    <source>
        <strain evidence="3">cv. PA1801</strain>
    </source>
</reference>
<evidence type="ECO:0000313" key="3">
    <source>
        <dbReference type="Proteomes" id="UP000325315"/>
    </source>
</evidence>
<keyword evidence="2" id="KW-0695">RNA-directed DNA polymerase</keyword>
<keyword evidence="2" id="KW-0548">Nucleotidyltransferase</keyword>
<dbReference type="PANTHER" id="PTHR33116">
    <property type="entry name" value="REVERSE TRANSCRIPTASE ZINC-BINDING DOMAIN-CONTAINING PROTEIN-RELATED-RELATED"/>
    <property type="match status" value="1"/>
</dbReference>
<dbReference type="AlphaFoldDB" id="A0A5B6UJH4"/>
<dbReference type="InterPro" id="IPR026960">
    <property type="entry name" value="RVT-Znf"/>
</dbReference>
<dbReference type="OrthoDB" id="416454at2759"/>
<comment type="caution">
    <text evidence="2">The sequence shown here is derived from an EMBL/GenBank/DDBJ whole genome shotgun (WGS) entry which is preliminary data.</text>
</comment>
<evidence type="ECO:0000259" key="1">
    <source>
        <dbReference type="PROSITE" id="PS50878"/>
    </source>
</evidence>
<dbReference type="GO" id="GO:0003964">
    <property type="term" value="F:RNA-directed DNA polymerase activity"/>
    <property type="evidence" value="ECO:0007669"/>
    <property type="project" value="UniProtKB-KW"/>
</dbReference>
<dbReference type="Pfam" id="PF13966">
    <property type="entry name" value="zf-RVT"/>
    <property type="match status" value="1"/>
</dbReference>
<dbReference type="CDD" id="cd01650">
    <property type="entry name" value="RT_nLTR_like"/>
    <property type="match status" value="1"/>
</dbReference>
<dbReference type="Proteomes" id="UP000325315">
    <property type="component" value="Unassembled WGS sequence"/>
</dbReference>
<name>A0A5B6UJH4_9ROSI</name>
<dbReference type="PROSITE" id="PS50878">
    <property type="entry name" value="RT_POL"/>
    <property type="match status" value="1"/>
</dbReference>
<sequence>MSMFPETNIQHLVHSTSNHCPLLITTTKEEKRKRWETFRLEAWWLMEETFETEVQRIWESASGDLIQKLEYLKSELGKWALRIGRLRNWKNKYLTSKLAAVMEVERTYDNLAELIDTKLQLNFEIDKDESYWEQRARVNWVRLGDRNTTFFHSKQWQNCIHKLQDPDGRATEDQQEMAEIVKNYFQSLFKAEEMGHFEHILTGVDRCISEEDNRCLVRPFIKEEIWEALTNMGATKAPGEDGLPAIFFQKLWHIFGNEVSSFCIQQLNGGMEVTRLNTTHIVLILKKVHQTNLSHFRPINLCNVIYKIMAKAIANSFRGVLEKCIDKAQSAFVPGRLISDNALITYELLNTLKKKRIRRKGLMAVKLDMSKAYDRVEWSFLKVMMGKMGFDPRWVNLIMMCISTVSYAIVLNRHIGNIFYPSRGLRQGDPLSPFLFLIYGEASRRGPQISYLLFADDCILFGEATERGANILKRVLREYRICSRQQVNFDKSTIFFSSNTSTEGKDLVTRLLGVRSSNDLERYLGLPNMVGRRKKEAFQNLKDRFRQRIDNWSIRHLSQGGKEVFIKAILQAIPTYIMACFVLPKTLCSELESIIARFWWQKGHGQRGIHWCTWRELCISKEKGGLGFRSLDQFNIALLAKQGWRFINYPDSLLAQVLKAKYYPNSNFLQAQLGNLPSLTWRSIWAGKKLLKDGLCWRIGKGDQVSIWNDCWIPGVDTNEIGNRANNSELESVSGLIDSTTRLWKRDYLPRTHSAEDPPSSLAVVEHDDFQVWRGEHSGEFTVRSAYQLLQKVTTDPNELLLQTKSKKFYRKLWNLQLPSKVRITIWRFTWNFIPTLRNLKTRRVVHDSVCPRCRNAEKDSNHVLKKCPTSKELWQNLSLSWVLNSNITELWSWFTWVFERESSNECQTICCAA</sequence>
<dbReference type="Pfam" id="PF00078">
    <property type="entry name" value="RVT_1"/>
    <property type="match status" value="1"/>
</dbReference>
<dbReference type="SUPFAM" id="SSF56672">
    <property type="entry name" value="DNA/RNA polymerases"/>
    <property type="match status" value="1"/>
</dbReference>
<dbReference type="PANTHER" id="PTHR33116:SF86">
    <property type="entry name" value="REVERSE TRANSCRIPTASE DOMAIN-CONTAINING PROTEIN"/>
    <property type="match status" value="1"/>
</dbReference>
<evidence type="ECO:0000313" key="2">
    <source>
        <dbReference type="EMBL" id="KAA3457378.1"/>
    </source>
</evidence>
<keyword evidence="2" id="KW-0808">Transferase</keyword>